<protein>
    <recommendedName>
        <fullName evidence="3">Phage tail protein</fullName>
    </recommendedName>
</protein>
<evidence type="ECO:0000313" key="1">
    <source>
        <dbReference type="EMBL" id="ORA23397.1"/>
    </source>
</evidence>
<sequence length="400" mass="43151">MAVATITLESDNGDSVVVSAPNDAYLGDDIILDTDPNGLYDTGFTVRTLSGAFEPGGRIVGDTIPIREMVLPFWLTPESRPRFQRLWGTPGNFRKVKWHYDGPSGRRSLTLRLSKEIQYTTEDGFDADIDQEYHAVVSVIAVNPMFEGTETVASWENPADRFTIKIQADGGNFTLTYGANTTGNLPFNANAATIKSALEGLASVGAGNVTVTGTAATTTSASNLVVLFTGPAAGSSTLTGTRVSLTAGGIWGDLGLVQGKVTVAGECIGWFEVWNPTDQNLWLEWEFDPAKAWQFPDFGFGQERRWNRPVGSDAARMIVTQELTQLLSVMSDPFMDTYVNADLSNAAGLFNGVEPVYPVPPYTGTVDDPVLMPVVCNGPKGAKATLRQRRFWSAESGLEA</sequence>
<gene>
    <name evidence="1" type="ORF">BST13_35175</name>
</gene>
<accession>A0A1W9ZZX5</accession>
<evidence type="ECO:0000313" key="2">
    <source>
        <dbReference type="Proteomes" id="UP000192448"/>
    </source>
</evidence>
<reference evidence="1 2" key="1">
    <citation type="submission" date="2017-02" db="EMBL/GenBank/DDBJ databases">
        <title>The new phylogeny of genus Mycobacterium.</title>
        <authorList>
            <person name="Tortoli E."/>
            <person name="Trovato A."/>
            <person name="Cirillo D.M."/>
        </authorList>
    </citation>
    <scope>NUCLEOTIDE SEQUENCE [LARGE SCALE GENOMIC DNA]</scope>
    <source>
        <strain evidence="1 2">RW6</strain>
    </source>
</reference>
<keyword evidence="2" id="KW-1185">Reference proteome</keyword>
<comment type="caution">
    <text evidence="1">The sequence shown here is derived from an EMBL/GenBank/DDBJ whole genome shotgun (WGS) entry which is preliminary data.</text>
</comment>
<dbReference type="Proteomes" id="UP000192448">
    <property type="component" value="Unassembled WGS sequence"/>
</dbReference>
<dbReference type="STRING" id="1927124.BST13_35175"/>
<dbReference type="EMBL" id="MVHF01000062">
    <property type="protein sequence ID" value="ORA23397.1"/>
    <property type="molecule type" value="Genomic_DNA"/>
</dbReference>
<evidence type="ECO:0008006" key="3">
    <source>
        <dbReference type="Google" id="ProtNLM"/>
    </source>
</evidence>
<proteinExistence type="predicted"/>
<name>A0A1W9ZZX5_9MYCO</name>
<dbReference type="AlphaFoldDB" id="A0A1W9ZZX5"/>
<organism evidence="1 2">
    <name type="scientific">Mycobacterium aquaticum</name>
    <dbReference type="NCBI Taxonomy" id="1927124"/>
    <lineage>
        <taxon>Bacteria</taxon>
        <taxon>Bacillati</taxon>
        <taxon>Actinomycetota</taxon>
        <taxon>Actinomycetes</taxon>
        <taxon>Mycobacteriales</taxon>
        <taxon>Mycobacteriaceae</taxon>
        <taxon>Mycobacterium</taxon>
    </lineage>
</organism>
<dbReference type="RefSeq" id="WP_083170483.1">
    <property type="nucleotide sequence ID" value="NZ_MVHF01000062.1"/>
</dbReference>
<dbReference type="OrthoDB" id="4407402at2"/>